<evidence type="ECO:0000259" key="3">
    <source>
        <dbReference type="Pfam" id="PF22834"/>
    </source>
</evidence>
<reference evidence="4" key="3">
    <citation type="submission" date="2025-09" db="UniProtKB">
        <authorList>
            <consortium name="Ensembl"/>
        </authorList>
    </citation>
    <scope>IDENTIFICATION</scope>
</reference>
<dbReference type="InterPro" id="IPR053899">
    <property type="entry name" value="C5orf34-like_2nd"/>
</dbReference>
<accession>A0A8C9V6R1</accession>
<evidence type="ECO:0000313" key="5">
    <source>
        <dbReference type="Proteomes" id="UP000694397"/>
    </source>
</evidence>
<protein>
    <recommendedName>
        <fullName evidence="6">DUF4524 domain-containing protein</fullName>
    </recommendedName>
</protein>
<evidence type="ECO:0000259" key="2">
    <source>
        <dbReference type="Pfam" id="PF22833"/>
    </source>
</evidence>
<evidence type="ECO:0000259" key="1">
    <source>
        <dbReference type="Pfam" id="PF15025"/>
    </source>
</evidence>
<dbReference type="InterPro" id="IPR027830">
    <property type="entry name" value="C5orf34-like_N"/>
</dbReference>
<dbReference type="Pfam" id="PF22834">
    <property type="entry name" value="Polo_box_4"/>
    <property type="match status" value="1"/>
</dbReference>
<feature type="domain" description="C5orf34-like second" evidence="2">
    <location>
        <begin position="122"/>
        <end position="212"/>
    </location>
</feature>
<dbReference type="GeneTree" id="ENSGT00940000175038"/>
<dbReference type="InterPro" id="IPR053900">
    <property type="entry name" value="C5orf34-like_dom"/>
</dbReference>
<reference evidence="4 5" key="1">
    <citation type="submission" date="2019-04" db="EMBL/GenBank/DDBJ databases">
        <authorList>
            <consortium name="Wellcome Sanger Institute Data Sharing"/>
        </authorList>
    </citation>
    <scope>NUCLEOTIDE SEQUENCE [LARGE SCALE GENOMIC DNA]</scope>
</reference>
<dbReference type="AlphaFoldDB" id="A0A8C9V6R1"/>
<sequence>MASVSHMVLFEDQSVEVSFADGAFLQLSPCGCEFVLERRAPPSAHPLEPGPRVRQRSRFATSELVVQALKFRNRFAMCPYLPEELIPVDCRKVSMYSFIDISEVEWPLLSASGSYCTDFDSNGELSICSLDGNARLLLSSSGDEFSVEFLCRGVSPALASITNTSASMNRGTSASVQSPVTLLREGPVYTWVVQSHSSFSPPPLWCYPLSLAMSRKRSMQGEFLEEAQNQEALPWAETTSQAQRCHLPRALQLRCSSPHLHRWRFRDSTHQEELEYEWHSKLPRVVWSQGVLYRSLVTTIEVFPGDGSVIRCSSTVPDYFTHHITGPDGQVCQQGVPQCRSVLFHHCV</sequence>
<dbReference type="PANTHER" id="PTHR34531">
    <property type="entry name" value="ZGC:153352"/>
    <property type="match status" value="1"/>
</dbReference>
<evidence type="ECO:0008006" key="6">
    <source>
        <dbReference type="Google" id="ProtNLM"/>
    </source>
</evidence>
<keyword evidence="5" id="KW-1185">Reference proteome</keyword>
<feature type="domain" description="C5orf34-like" evidence="3">
    <location>
        <begin position="284"/>
        <end position="331"/>
    </location>
</feature>
<name>A0A8C9V6R1_SCLFO</name>
<dbReference type="OrthoDB" id="75908at2759"/>
<feature type="domain" description="C5orf34-like N-terminal" evidence="1">
    <location>
        <begin position="7"/>
        <end position="73"/>
    </location>
</feature>
<reference evidence="4" key="2">
    <citation type="submission" date="2025-08" db="UniProtKB">
        <authorList>
            <consortium name="Ensembl"/>
        </authorList>
    </citation>
    <scope>IDENTIFICATION</scope>
</reference>
<proteinExistence type="predicted"/>
<dbReference type="InterPro" id="IPR053901">
    <property type="entry name" value="C5orf34-like"/>
</dbReference>
<evidence type="ECO:0000313" key="4">
    <source>
        <dbReference type="Ensembl" id="ENSSFOP00015030447.1"/>
    </source>
</evidence>
<dbReference type="Proteomes" id="UP000694397">
    <property type="component" value="Chromosome 17"/>
</dbReference>
<dbReference type="PANTHER" id="PTHR34531:SF1">
    <property type="entry name" value="CHROMOSOME 5 OPEN READING FRAME 34"/>
    <property type="match status" value="1"/>
</dbReference>
<dbReference type="Ensembl" id="ENSSFOT00015030794.2">
    <property type="protein sequence ID" value="ENSSFOP00015030447.1"/>
    <property type="gene ID" value="ENSSFOG00015019516.2"/>
</dbReference>
<dbReference type="Pfam" id="PF22833">
    <property type="entry name" value="C5orf34_2nd"/>
    <property type="match status" value="1"/>
</dbReference>
<organism evidence="4 5">
    <name type="scientific">Scleropages formosus</name>
    <name type="common">Asian bonytongue</name>
    <name type="synonym">Osteoglossum formosum</name>
    <dbReference type="NCBI Taxonomy" id="113540"/>
    <lineage>
        <taxon>Eukaryota</taxon>
        <taxon>Metazoa</taxon>
        <taxon>Chordata</taxon>
        <taxon>Craniata</taxon>
        <taxon>Vertebrata</taxon>
        <taxon>Euteleostomi</taxon>
        <taxon>Actinopterygii</taxon>
        <taxon>Neopterygii</taxon>
        <taxon>Teleostei</taxon>
        <taxon>Osteoglossocephala</taxon>
        <taxon>Osteoglossomorpha</taxon>
        <taxon>Osteoglossiformes</taxon>
        <taxon>Osteoglossidae</taxon>
        <taxon>Scleropages</taxon>
    </lineage>
</organism>
<dbReference type="Pfam" id="PF15025">
    <property type="entry name" value="C5orf34-like_N"/>
    <property type="match status" value="1"/>
</dbReference>